<protein>
    <submittedName>
        <fullName evidence="2">Uncharacterized protein</fullName>
    </submittedName>
</protein>
<gene>
    <name evidence="2" type="ORF">M441DRAFT_446716</name>
</gene>
<feature type="compositionally biased region" description="Low complexity" evidence="1">
    <location>
        <begin position="116"/>
        <end position="130"/>
    </location>
</feature>
<name>A0A2T3YZX1_TRIA4</name>
<organism evidence="2 3">
    <name type="scientific">Trichoderma asperellum (strain ATCC 204424 / CBS 433.97 / NBRC 101777)</name>
    <dbReference type="NCBI Taxonomy" id="1042311"/>
    <lineage>
        <taxon>Eukaryota</taxon>
        <taxon>Fungi</taxon>
        <taxon>Dikarya</taxon>
        <taxon>Ascomycota</taxon>
        <taxon>Pezizomycotina</taxon>
        <taxon>Sordariomycetes</taxon>
        <taxon>Hypocreomycetidae</taxon>
        <taxon>Hypocreales</taxon>
        <taxon>Hypocreaceae</taxon>
        <taxon>Trichoderma</taxon>
    </lineage>
</organism>
<evidence type="ECO:0000256" key="1">
    <source>
        <dbReference type="SAM" id="MobiDB-lite"/>
    </source>
</evidence>
<feature type="region of interest" description="Disordered" evidence="1">
    <location>
        <begin position="350"/>
        <end position="372"/>
    </location>
</feature>
<sequence>MGGQALGPCFAATCCGFPCELRQGSPPLVSETGHCMLCNAMPEAGRASMALEMCVMHCHAPPCAPASIAPQQGSTGTCTPLGSQLTIVRRAAAAKYRNKCACTSRPSPFSLPKTDPTQSQSQAKTSTSPPQKKKRKKPNRVTWAPSTARSSTPELGTLREPEPQPDLAIASLRCTSGPRIHSLEQLLSQRPTCLLRPELQSADTSRRGISLAHAFRIPRICCSSSSITTLPLILPPLQHTANDYFALTYPSKTKPWPIRVFTALSPEYRAVPLHHSPCRSQRRANQHPSYVDAASFFLNFFSQFFLVCYCLLSVCLSVCLPASPSIRVSVLPSTIPIIIGHPLVTPTRPLHFRSSQGQAKPSQAKANRPASSWDWHRAKLSLVSTSIHPHAESRPRRLELLTPPIRSRSLLLPAQLIPLGSLSIRRPHPSQ</sequence>
<dbReference type="AlphaFoldDB" id="A0A2T3YZX1"/>
<proteinExistence type="predicted"/>
<evidence type="ECO:0000313" key="2">
    <source>
        <dbReference type="EMBL" id="PTB38060.1"/>
    </source>
</evidence>
<accession>A0A2T3YZX1</accession>
<feature type="compositionally biased region" description="Polar residues" evidence="1">
    <location>
        <begin position="353"/>
        <end position="365"/>
    </location>
</feature>
<feature type="compositionally biased region" description="Polar residues" evidence="1">
    <location>
        <begin position="144"/>
        <end position="154"/>
    </location>
</feature>
<dbReference type="EMBL" id="KZ679266">
    <property type="protein sequence ID" value="PTB38060.1"/>
    <property type="molecule type" value="Genomic_DNA"/>
</dbReference>
<feature type="region of interest" description="Disordered" evidence="1">
    <location>
        <begin position="102"/>
        <end position="163"/>
    </location>
</feature>
<keyword evidence="3" id="KW-1185">Reference proteome</keyword>
<dbReference type="Proteomes" id="UP000240493">
    <property type="component" value="Unassembled WGS sequence"/>
</dbReference>
<reference evidence="2 3" key="1">
    <citation type="submission" date="2016-07" db="EMBL/GenBank/DDBJ databases">
        <title>Multiple horizontal gene transfer events from other fungi enriched the ability of initially mycotrophic Trichoderma (Ascomycota) to feed on dead plant biomass.</title>
        <authorList>
            <consortium name="DOE Joint Genome Institute"/>
            <person name="Aerts A."/>
            <person name="Atanasova L."/>
            <person name="Chenthamara K."/>
            <person name="Zhang J."/>
            <person name="Grujic M."/>
            <person name="Henrissat B."/>
            <person name="Kuo A."/>
            <person name="Salamov A."/>
            <person name="Lipzen A."/>
            <person name="Labutti K."/>
            <person name="Barry K."/>
            <person name="Miao Y."/>
            <person name="Rahimi M.J."/>
            <person name="Shen Q."/>
            <person name="Grigoriev I.V."/>
            <person name="Kubicek C.P."/>
            <person name="Druzhinina I.S."/>
        </authorList>
    </citation>
    <scope>NUCLEOTIDE SEQUENCE [LARGE SCALE GENOMIC DNA]</scope>
    <source>
        <strain evidence="2 3">CBS 433.97</strain>
    </source>
</reference>
<evidence type="ECO:0000313" key="3">
    <source>
        <dbReference type="Proteomes" id="UP000240493"/>
    </source>
</evidence>